<dbReference type="GO" id="GO:0015344">
    <property type="term" value="F:siderophore uptake transmembrane transporter activity"/>
    <property type="evidence" value="ECO:0007669"/>
    <property type="project" value="TreeGrafter"/>
</dbReference>
<keyword evidence="7 10" id="KW-0472">Membrane</keyword>
<keyword evidence="9 10" id="KW-0998">Cell outer membrane</keyword>
<evidence type="ECO:0000256" key="5">
    <source>
        <dbReference type="ARBA" id="ARBA00022729"/>
    </source>
</evidence>
<dbReference type="Proteomes" id="UP001403385">
    <property type="component" value="Unassembled WGS sequence"/>
</dbReference>
<evidence type="ECO:0000256" key="10">
    <source>
        <dbReference type="PROSITE-ProRule" id="PRU01360"/>
    </source>
</evidence>
<dbReference type="InterPro" id="IPR000531">
    <property type="entry name" value="Beta-barrel_TonB"/>
</dbReference>
<dbReference type="InterPro" id="IPR037066">
    <property type="entry name" value="Plug_dom_sf"/>
</dbReference>
<dbReference type="NCBIfam" id="TIGR04057">
    <property type="entry name" value="SusC_RagA_signa"/>
    <property type="match status" value="1"/>
</dbReference>
<dbReference type="PANTHER" id="PTHR30069:SF29">
    <property type="entry name" value="HEMOGLOBIN AND HEMOGLOBIN-HAPTOGLOBIN-BINDING PROTEIN 1-RELATED"/>
    <property type="match status" value="1"/>
</dbReference>
<evidence type="ECO:0000256" key="8">
    <source>
        <dbReference type="ARBA" id="ARBA00023170"/>
    </source>
</evidence>
<dbReference type="InterPro" id="IPR008969">
    <property type="entry name" value="CarboxyPept-like_regulatory"/>
</dbReference>
<dbReference type="RefSeq" id="WP_346822251.1">
    <property type="nucleotide sequence ID" value="NZ_JBDKWZ010000009.1"/>
</dbReference>
<proteinExistence type="inferred from homology"/>
<dbReference type="EMBL" id="JBDKWZ010000009">
    <property type="protein sequence ID" value="MEN7549472.1"/>
    <property type="molecule type" value="Genomic_DNA"/>
</dbReference>
<evidence type="ECO:0000256" key="11">
    <source>
        <dbReference type="RuleBase" id="RU003357"/>
    </source>
</evidence>
<protein>
    <submittedName>
        <fullName evidence="15">SusC/RagA family TonB-linked outer membrane protein</fullName>
    </submittedName>
</protein>
<dbReference type="Pfam" id="PF00593">
    <property type="entry name" value="TonB_dep_Rec_b-barrel"/>
    <property type="match status" value="1"/>
</dbReference>
<comment type="similarity">
    <text evidence="10 11">Belongs to the TonB-dependent receptor family.</text>
</comment>
<evidence type="ECO:0000256" key="4">
    <source>
        <dbReference type="ARBA" id="ARBA00022692"/>
    </source>
</evidence>
<dbReference type="SUPFAM" id="SSF56935">
    <property type="entry name" value="Porins"/>
    <property type="match status" value="1"/>
</dbReference>
<keyword evidence="3 10" id="KW-1134">Transmembrane beta strand</keyword>
<evidence type="ECO:0000256" key="12">
    <source>
        <dbReference type="SAM" id="SignalP"/>
    </source>
</evidence>
<reference evidence="15 16" key="1">
    <citation type="submission" date="2024-04" db="EMBL/GenBank/DDBJ databases">
        <title>Novel genus in family Flammeovirgaceae.</title>
        <authorList>
            <person name="Nguyen T.H."/>
            <person name="Vuong T.Q."/>
            <person name="Le H."/>
            <person name="Kim S.-G."/>
        </authorList>
    </citation>
    <scope>NUCLEOTIDE SEQUENCE [LARGE SCALE GENOMIC DNA]</scope>
    <source>
        <strain evidence="15 16">JCM 23209</strain>
    </source>
</reference>
<comment type="caution">
    <text evidence="15">The sequence shown here is derived from an EMBL/GenBank/DDBJ whole genome shotgun (WGS) entry which is preliminary data.</text>
</comment>
<evidence type="ECO:0000313" key="15">
    <source>
        <dbReference type="EMBL" id="MEN7549472.1"/>
    </source>
</evidence>
<keyword evidence="6 11" id="KW-0798">TonB box</keyword>
<comment type="subcellular location">
    <subcellularLocation>
        <location evidence="1 10">Cell outer membrane</location>
        <topology evidence="1 10">Multi-pass membrane protein</topology>
    </subcellularLocation>
</comment>
<dbReference type="GO" id="GO:0044718">
    <property type="term" value="P:siderophore transmembrane transport"/>
    <property type="evidence" value="ECO:0007669"/>
    <property type="project" value="TreeGrafter"/>
</dbReference>
<dbReference type="InterPro" id="IPR036942">
    <property type="entry name" value="Beta-barrel_TonB_sf"/>
</dbReference>
<accession>A0AAW9S7J1</accession>
<dbReference type="NCBIfam" id="TIGR04056">
    <property type="entry name" value="OMP_RagA_SusC"/>
    <property type="match status" value="1"/>
</dbReference>
<sequence length="1085" mass="122090">MKNNYNFLRLLLVLQLFIGSYAMAQEQHFKSFDLQAGELELSEFLEVLEDSYGVHFAYSPSVLPVDRLVRTNYQEKRLEDILEDIFDTLDIEYSIQGNRVVLSKKTSPQVLKQEPLVISGQVKEEETGETLVGATVTVKGTNKGAVTDVDGNYRLIVPNLKVELVFNFIGKISQTIAANGRTKIDVSLKNDILELEAVVVNGYGIEEKKENMVGSAEHITSEQLKRKPVARVDQMLDGVVTGLRYEVQSTDASSARPRFQTRIRGEASFMASNEPLWIVDGIPLYTGNRTNLIPGVNASVSPLSYLNPNDIESITVLKDAASVSIYGANGANGVILITTKKGSANQSRIQFSYRTGVSKITDTKFQVLSGDEYRVLAKEAFENSGKPLSEYPFPTEADTTSTDWYDTFFRNGITSQYNLSASGGSGQTSYFMSAGYYKEKQTIIANNTERFSAKLNLDQRFGDRVKVAFRTSGSYNKNNLFTPRDFYYVARPNIDPYTEEGDFALYDRLTGNKLYNHLAIAQQNDHKQSSFTVNGNMAVTVKILDGLDFTSRNGIDYLSITEDQYSSKKNWSGMNLEGEPVGYSRRAQNSYLKWVSINRLNYSLDLGKHSLNALLGTESSSSRRRSSEGTGYGFASDQIKELEFTPDENQRASSSAVEETALSVFGRLGYSWDERYFLTMNFRKDGNSRFGSDVQWANFLSAGLGWTISNEAFWQSKLINFLKVKASYGTNGNSRIGTYQAKGLYSFSNDYAYNQQPGAIITSGENPHFSWETTYMLNTGVSWGILDRVYIDLEYYNNITNDLIDKVPVSQTTGETRVYRNIGKVKNSGLELTVSSINIKNKHWQWNTRFNLAKNQNEILELYNGIEQRAGVNIRKVGEDSRTLYLIRWAGVDPRDGAPLWLDARGNLTRQYSADNRVPVGSTNPDFFGGMTNTVTYKNFTLSFLLNYTVGGYAFSTLRRNSESDGLNILSDNQSKNQLDRWQEPGDLATVPQLIAKVSQQSSMNSTRFLHKKTHVRLQNVSLNYQLEERWVKKTPIKAASVYVQMDNVGFWTPYANRKDRNTYKNSFSPFPLESVFSLGVDLTL</sequence>
<organism evidence="15 16">
    <name type="scientific">Rapidithrix thailandica</name>
    <dbReference type="NCBI Taxonomy" id="413964"/>
    <lineage>
        <taxon>Bacteria</taxon>
        <taxon>Pseudomonadati</taxon>
        <taxon>Bacteroidota</taxon>
        <taxon>Cytophagia</taxon>
        <taxon>Cytophagales</taxon>
        <taxon>Flammeovirgaceae</taxon>
        <taxon>Rapidithrix</taxon>
    </lineage>
</organism>
<evidence type="ECO:0000313" key="16">
    <source>
        <dbReference type="Proteomes" id="UP001403385"/>
    </source>
</evidence>
<dbReference type="InterPro" id="IPR023997">
    <property type="entry name" value="TonB-dep_OMP_SusC/RagA_CS"/>
</dbReference>
<keyword evidence="16" id="KW-1185">Reference proteome</keyword>
<feature type="domain" description="TonB-dependent receptor plug" evidence="14">
    <location>
        <begin position="209"/>
        <end position="334"/>
    </location>
</feature>
<dbReference type="GO" id="GO:0009279">
    <property type="term" value="C:cell outer membrane"/>
    <property type="evidence" value="ECO:0007669"/>
    <property type="project" value="UniProtKB-SubCell"/>
</dbReference>
<evidence type="ECO:0000256" key="9">
    <source>
        <dbReference type="ARBA" id="ARBA00023237"/>
    </source>
</evidence>
<evidence type="ECO:0000256" key="6">
    <source>
        <dbReference type="ARBA" id="ARBA00023077"/>
    </source>
</evidence>
<keyword evidence="4 10" id="KW-0812">Transmembrane</keyword>
<evidence type="ECO:0000256" key="1">
    <source>
        <dbReference type="ARBA" id="ARBA00004571"/>
    </source>
</evidence>
<name>A0AAW9S7J1_9BACT</name>
<evidence type="ECO:0000256" key="2">
    <source>
        <dbReference type="ARBA" id="ARBA00022448"/>
    </source>
</evidence>
<evidence type="ECO:0000259" key="13">
    <source>
        <dbReference type="Pfam" id="PF00593"/>
    </source>
</evidence>
<dbReference type="Pfam" id="PF07715">
    <property type="entry name" value="Plug"/>
    <property type="match status" value="1"/>
</dbReference>
<gene>
    <name evidence="15" type="ORF">AAG747_16230</name>
</gene>
<feature type="signal peptide" evidence="12">
    <location>
        <begin position="1"/>
        <end position="24"/>
    </location>
</feature>
<dbReference type="PANTHER" id="PTHR30069">
    <property type="entry name" value="TONB-DEPENDENT OUTER MEMBRANE RECEPTOR"/>
    <property type="match status" value="1"/>
</dbReference>
<dbReference type="Gene3D" id="2.170.130.10">
    <property type="entry name" value="TonB-dependent receptor, plug domain"/>
    <property type="match status" value="1"/>
</dbReference>
<keyword evidence="8" id="KW-0675">Receptor</keyword>
<dbReference type="InterPro" id="IPR012910">
    <property type="entry name" value="Plug_dom"/>
</dbReference>
<dbReference type="SUPFAM" id="SSF49464">
    <property type="entry name" value="Carboxypeptidase regulatory domain-like"/>
    <property type="match status" value="1"/>
</dbReference>
<dbReference type="PROSITE" id="PS52016">
    <property type="entry name" value="TONB_DEPENDENT_REC_3"/>
    <property type="match status" value="1"/>
</dbReference>
<dbReference type="InterPro" id="IPR023996">
    <property type="entry name" value="TonB-dep_OMP_SusC/RagA"/>
</dbReference>
<evidence type="ECO:0000256" key="7">
    <source>
        <dbReference type="ARBA" id="ARBA00023136"/>
    </source>
</evidence>
<dbReference type="InterPro" id="IPR039426">
    <property type="entry name" value="TonB-dep_rcpt-like"/>
</dbReference>
<keyword evidence="2 10" id="KW-0813">Transport</keyword>
<dbReference type="Gene3D" id="2.60.40.1120">
    <property type="entry name" value="Carboxypeptidase-like, regulatory domain"/>
    <property type="match status" value="1"/>
</dbReference>
<dbReference type="Gene3D" id="3.55.50.30">
    <property type="match status" value="1"/>
</dbReference>
<evidence type="ECO:0000259" key="14">
    <source>
        <dbReference type="Pfam" id="PF07715"/>
    </source>
</evidence>
<keyword evidence="5 12" id="KW-0732">Signal</keyword>
<feature type="domain" description="TonB-dependent receptor-like beta-barrel" evidence="13">
    <location>
        <begin position="510"/>
        <end position="950"/>
    </location>
</feature>
<dbReference type="Gene3D" id="2.40.170.20">
    <property type="entry name" value="TonB-dependent receptor, beta-barrel domain"/>
    <property type="match status" value="1"/>
</dbReference>
<feature type="chain" id="PRO_5043813229" evidence="12">
    <location>
        <begin position="25"/>
        <end position="1085"/>
    </location>
</feature>
<evidence type="ECO:0000256" key="3">
    <source>
        <dbReference type="ARBA" id="ARBA00022452"/>
    </source>
</evidence>
<dbReference type="Pfam" id="PF13715">
    <property type="entry name" value="CarbopepD_reg_2"/>
    <property type="match status" value="1"/>
</dbReference>
<dbReference type="AlphaFoldDB" id="A0AAW9S7J1"/>